<dbReference type="RefSeq" id="WP_183110768.1">
    <property type="nucleotide sequence ID" value="NZ_CP061038.1"/>
</dbReference>
<feature type="domain" description="Bacterial Pleckstrin homology" evidence="1">
    <location>
        <begin position="3"/>
        <end position="116"/>
    </location>
</feature>
<dbReference type="Gene3D" id="2.30.29.50">
    <property type="entry name" value="Bacterial Pleckstrin homology domain"/>
    <property type="match status" value="1"/>
</dbReference>
<keyword evidence="3" id="KW-1185">Reference proteome</keyword>
<gene>
    <name evidence="2" type="ORF">H3Z74_00115</name>
</gene>
<dbReference type="KEGG" id="spap:H3Z74_00115"/>
<name>A0A7G5Z726_9SPHN</name>
<accession>A0A7G5Z726</accession>
<dbReference type="CDD" id="cd13225">
    <property type="entry name" value="PH-like_bacteria"/>
    <property type="match status" value="1"/>
</dbReference>
<dbReference type="SUPFAM" id="SSF50729">
    <property type="entry name" value="PH domain-like"/>
    <property type="match status" value="1"/>
</dbReference>
<organism evidence="2 3">
    <name type="scientific">Sphingomonas alpina</name>
    <dbReference type="NCBI Taxonomy" id="653931"/>
    <lineage>
        <taxon>Bacteria</taxon>
        <taxon>Pseudomonadati</taxon>
        <taxon>Pseudomonadota</taxon>
        <taxon>Alphaproteobacteria</taxon>
        <taxon>Sphingomonadales</taxon>
        <taxon>Sphingomonadaceae</taxon>
        <taxon>Sphingomonas</taxon>
    </lineage>
</organism>
<evidence type="ECO:0000313" key="3">
    <source>
        <dbReference type="Proteomes" id="UP000516148"/>
    </source>
</evidence>
<dbReference type="InterPro" id="IPR012544">
    <property type="entry name" value="PHb"/>
</dbReference>
<proteinExistence type="predicted"/>
<sequence length="119" mass="13512">MGILNATAADPRELIDKHGEALTDGETIYFVYKTIRDYIAFTNWRVLYINVQGITGSKREFLTVPYRSITAFAVETAGTFDLDAEIKIFLSGHEPIEFKVGRNTDMRGLQSFLAQKMDR</sequence>
<evidence type="ECO:0000313" key="2">
    <source>
        <dbReference type="EMBL" id="QNQ09710.1"/>
    </source>
</evidence>
<protein>
    <submittedName>
        <fullName evidence="2">PH domain-containing protein</fullName>
    </submittedName>
</protein>
<dbReference type="AlphaFoldDB" id="A0A7G5Z726"/>
<dbReference type="EMBL" id="CP061038">
    <property type="protein sequence ID" value="QNQ09710.1"/>
    <property type="molecule type" value="Genomic_DNA"/>
</dbReference>
<dbReference type="Proteomes" id="UP000516148">
    <property type="component" value="Chromosome"/>
</dbReference>
<reference evidence="2 3" key="1">
    <citation type="submission" date="2020-09" db="EMBL/GenBank/DDBJ databases">
        <title>Sphingomonas sp., a new species isolated from pork steak.</title>
        <authorList>
            <person name="Heidler von Heilborn D."/>
        </authorList>
    </citation>
    <scope>NUCLEOTIDE SEQUENCE [LARGE SCALE GENOMIC DNA]</scope>
    <source>
        <strain evidence="3">S8-3T</strain>
    </source>
</reference>
<dbReference type="InterPro" id="IPR037063">
    <property type="entry name" value="PHb_sf"/>
</dbReference>
<evidence type="ECO:0000259" key="1">
    <source>
        <dbReference type="Pfam" id="PF08000"/>
    </source>
</evidence>
<dbReference type="Pfam" id="PF08000">
    <property type="entry name" value="bPH_1"/>
    <property type="match status" value="1"/>
</dbReference>
<dbReference type="PANTHER" id="PTHR35796:SF3">
    <property type="entry name" value="BHLH DOMAIN-CONTAINING PROTEIN"/>
    <property type="match status" value="1"/>
</dbReference>
<dbReference type="PANTHER" id="PTHR35796">
    <property type="entry name" value="HYPOTHETICAL CYTOSOLIC PROTEIN"/>
    <property type="match status" value="1"/>
</dbReference>